<name>A0AAJ0MUX1_9PEZI</name>
<dbReference type="Proteomes" id="UP001285908">
    <property type="component" value="Unassembled WGS sequence"/>
</dbReference>
<protein>
    <submittedName>
        <fullName evidence="2">Uncharacterized protein</fullName>
    </submittedName>
</protein>
<dbReference type="AlphaFoldDB" id="A0AAJ0MUX1"/>
<accession>A0AAJ0MUX1</accession>
<proteinExistence type="predicted"/>
<dbReference type="RefSeq" id="XP_062696754.1">
    <property type="nucleotide sequence ID" value="XM_062841913.1"/>
</dbReference>
<organism evidence="2 3">
    <name type="scientific">Neurospora hispaniola</name>
    <dbReference type="NCBI Taxonomy" id="588809"/>
    <lineage>
        <taxon>Eukaryota</taxon>
        <taxon>Fungi</taxon>
        <taxon>Dikarya</taxon>
        <taxon>Ascomycota</taxon>
        <taxon>Pezizomycotina</taxon>
        <taxon>Sordariomycetes</taxon>
        <taxon>Sordariomycetidae</taxon>
        <taxon>Sordariales</taxon>
        <taxon>Sordariaceae</taxon>
        <taxon>Neurospora</taxon>
    </lineage>
</organism>
<evidence type="ECO:0000313" key="2">
    <source>
        <dbReference type="EMBL" id="KAK3499121.1"/>
    </source>
</evidence>
<keyword evidence="1" id="KW-0812">Transmembrane</keyword>
<evidence type="ECO:0000313" key="3">
    <source>
        <dbReference type="Proteomes" id="UP001285908"/>
    </source>
</evidence>
<evidence type="ECO:0000256" key="1">
    <source>
        <dbReference type="SAM" id="Phobius"/>
    </source>
</evidence>
<comment type="caution">
    <text evidence="2">The sequence shown here is derived from an EMBL/GenBank/DDBJ whole genome shotgun (WGS) entry which is preliminary data.</text>
</comment>
<keyword evidence="1" id="KW-0472">Membrane</keyword>
<feature type="transmembrane region" description="Helical" evidence="1">
    <location>
        <begin position="53"/>
        <end position="78"/>
    </location>
</feature>
<keyword evidence="3" id="KW-1185">Reference proteome</keyword>
<keyword evidence="1" id="KW-1133">Transmembrane helix</keyword>
<reference evidence="2 3" key="1">
    <citation type="journal article" date="2023" name="Mol. Phylogenet. Evol.">
        <title>Genome-scale phylogeny and comparative genomics of the fungal order Sordariales.</title>
        <authorList>
            <person name="Hensen N."/>
            <person name="Bonometti L."/>
            <person name="Westerberg I."/>
            <person name="Brannstrom I.O."/>
            <person name="Guillou S."/>
            <person name="Cros-Aarteil S."/>
            <person name="Calhoun S."/>
            <person name="Haridas S."/>
            <person name="Kuo A."/>
            <person name="Mondo S."/>
            <person name="Pangilinan J."/>
            <person name="Riley R."/>
            <person name="LaButti K."/>
            <person name="Andreopoulos B."/>
            <person name="Lipzen A."/>
            <person name="Chen C."/>
            <person name="Yan M."/>
            <person name="Daum C."/>
            <person name="Ng V."/>
            <person name="Clum A."/>
            <person name="Steindorff A."/>
            <person name="Ohm R.A."/>
            <person name="Martin F."/>
            <person name="Silar P."/>
            <person name="Natvig D.O."/>
            <person name="Lalanne C."/>
            <person name="Gautier V."/>
            <person name="Ament-Velasquez S.L."/>
            <person name="Kruys A."/>
            <person name="Hutchinson M.I."/>
            <person name="Powell A.J."/>
            <person name="Barry K."/>
            <person name="Miller A.N."/>
            <person name="Grigoriev I.V."/>
            <person name="Debuchy R."/>
            <person name="Gladieux P."/>
            <person name="Hiltunen Thoren M."/>
            <person name="Johannesson H."/>
        </authorList>
    </citation>
    <scope>NUCLEOTIDE SEQUENCE [LARGE SCALE GENOMIC DNA]</scope>
    <source>
        <strain evidence="2 3">FGSC 10403</strain>
    </source>
</reference>
<sequence>MFHHCPFCFFPRMSTPSPALVALFFSHSLFFQPTSVAIVSLVSHRQALPFLSLPLPSFFCFSTYLTTVVHFGSIINSVHSIRSRHSFRVTYLPLRSESSIIINTTTTTTTPSSASPPSHTYHTLSATHPGNPNTARHLVLTTTILLSLLILLCPPTAA</sequence>
<dbReference type="GeneID" id="87879535"/>
<dbReference type="EMBL" id="JAULSX010000001">
    <property type="protein sequence ID" value="KAK3499121.1"/>
    <property type="molecule type" value="Genomic_DNA"/>
</dbReference>
<gene>
    <name evidence="2" type="ORF">B0T23DRAFT_8683</name>
</gene>